<accession>A0A5Q2T7M8</accession>
<reference evidence="2" key="2">
    <citation type="submission" date="2023-04" db="EMBL/GenBank/DDBJ databases">
        <title>APH(3)-Id, a novel chromosomal aminoglycoside phosphotransferase, identified from an environmental isolate of Kluyvera intermedia DW18.</title>
        <authorList>
            <person name="Sha Y."/>
        </authorList>
    </citation>
    <scope>NUCLEOTIDE SEQUENCE</scope>
    <source>
        <strain evidence="2">DW18</strain>
    </source>
</reference>
<dbReference type="RefSeq" id="WP_153742945.1">
    <property type="nucleotide sequence ID" value="NZ_CP045843.1"/>
</dbReference>
<dbReference type="EMBL" id="CP045845">
    <property type="protein sequence ID" value="QGH30172.1"/>
    <property type="molecule type" value="Genomic_DNA"/>
</dbReference>
<evidence type="ECO:0000313" key="3">
    <source>
        <dbReference type="Proteomes" id="UP000344450"/>
    </source>
</evidence>
<dbReference type="EMBL" id="CP123488">
    <property type="protein sequence ID" value="WGL58141.1"/>
    <property type="molecule type" value="Genomic_DNA"/>
</dbReference>
<proteinExistence type="predicted"/>
<organism evidence="2 4">
    <name type="scientific">Kluyvera intermedia</name>
    <name type="common">Enterobacter intermedius</name>
    <dbReference type="NCBI Taxonomy" id="61648"/>
    <lineage>
        <taxon>Bacteria</taxon>
        <taxon>Pseudomonadati</taxon>
        <taxon>Pseudomonadota</taxon>
        <taxon>Gammaproteobacteria</taxon>
        <taxon>Enterobacterales</taxon>
        <taxon>Enterobacteriaceae</taxon>
        <taxon>Kluyvera</taxon>
    </lineage>
</organism>
<keyword evidence="3" id="KW-1185">Reference proteome</keyword>
<dbReference type="GeneID" id="91972945"/>
<dbReference type="Proteomes" id="UP001177527">
    <property type="component" value="Chromosome"/>
</dbReference>
<evidence type="ECO:0000313" key="1">
    <source>
        <dbReference type="EMBL" id="QGH30172.1"/>
    </source>
</evidence>
<name>A0A5Q2T7M8_KLUIN</name>
<evidence type="ECO:0000313" key="4">
    <source>
        <dbReference type="Proteomes" id="UP001177527"/>
    </source>
</evidence>
<protein>
    <submittedName>
        <fullName evidence="2">Uncharacterized protein</fullName>
    </submittedName>
</protein>
<reference evidence="1 3" key="1">
    <citation type="submission" date="2019-10" db="EMBL/GenBank/DDBJ databases">
        <title>Complete genome sequencing of drug resistant plasmids in Kluyvera intermedia.</title>
        <authorList>
            <person name="Ke C."/>
            <person name="Jian S."/>
        </authorList>
    </citation>
    <scope>NUCLEOTIDE SEQUENCE [LARGE SCALE GENOMIC DNA]</scope>
    <source>
        <strain evidence="1 3">N2-1</strain>
    </source>
</reference>
<evidence type="ECO:0000313" key="2">
    <source>
        <dbReference type="EMBL" id="WGL58141.1"/>
    </source>
</evidence>
<gene>
    <name evidence="1" type="ORF">GHC21_11065</name>
    <name evidence="2" type="ORF">QBD33_10540</name>
</gene>
<dbReference type="AlphaFoldDB" id="A0A5Q2T7M8"/>
<dbReference type="Proteomes" id="UP000344450">
    <property type="component" value="Chromosome"/>
</dbReference>
<sequence length="76" mass="8939">MDSCSLVNFLITNSYPKDSYSVLDVKNESLCLIKENETWIIFYSERGQRSDQKFYSNEDGACHDFINELNHMLKHL</sequence>